<dbReference type="AlphaFoldDB" id="W0MYT7"/>
<accession>W0MYT7</accession>
<gene>
    <name evidence="1" type="ORF">N018_12685</name>
</gene>
<proteinExistence type="predicted"/>
<reference evidence="1 2" key="1">
    <citation type="submission" date="2013-12" db="EMBL/GenBank/DDBJ databases">
        <title>Interactions Between Genome Architecture and Virulence Genes in Pseudomonas syringae, strain CC1557 as a model.</title>
        <authorList>
            <person name="Baltrus D."/>
            <person name="Hockett K."/>
            <person name="Karlsrud E."/>
            <person name="Dougherty K."/>
            <person name="Nishimura M."/>
        </authorList>
    </citation>
    <scope>NUCLEOTIDE SEQUENCE [LARGE SCALE GENOMIC DNA]</scope>
    <source>
        <strain evidence="1 2">CC1557</strain>
    </source>
</reference>
<dbReference type="HOGENOM" id="CLU_3156881_0_0_6"/>
<organism evidence="1 2">
    <name type="scientific">Pseudomonas syringae CC1557</name>
    <dbReference type="NCBI Taxonomy" id="1357279"/>
    <lineage>
        <taxon>Bacteria</taxon>
        <taxon>Pseudomonadati</taxon>
        <taxon>Pseudomonadota</taxon>
        <taxon>Gammaproteobacteria</taxon>
        <taxon>Pseudomonadales</taxon>
        <taxon>Pseudomonadaceae</taxon>
        <taxon>Pseudomonas</taxon>
        <taxon>Pseudomonas syringae</taxon>
    </lineage>
</organism>
<evidence type="ECO:0000313" key="2">
    <source>
        <dbReference type="Proteomes" id="UP000019089"/>
    </source>
</evidence>
<sequence length="48" mass="5679">MFQGLIQEIPSGIETLNQQVMHPKLNSWENTYLNADLVKRNLRRVIIR</sequence>
<dbReference type="EMBL" id="CP007014">
    <property type="protein sequence ID" value="AHG43597.1"/>
    <property type="molecule type" value="Genomic_DNA"/>
</dbReference>
<evidence type="ECO:0000313" key="1">
    <source>
        <dbReference type="EMBL" id="AHG43597.1"/>
    </source>
</evidence>
<dbReference type="KEGG" id="psyr:N018_12685"/>
<name>W0MYT7_PSESX</name>
<dbReference type="Proteomes" id="UP000019089">
    <property type="component" value="Chromosome"/>
</dbReference>
<protein>
    <submittedName>
        <fullName evidence="1">Uncharacterized protein</fullName>
    </submittedName>
</protein>